<protein>
    <submittedName>
        <fullName evidence="2">Uncharacterized protein</fullName>
    </submittedName>
</protein>
<keyword evidence="1" id="KW-0732">Signal</keyword>
<feature type="chain" id="PRO_5012711336" evidence="1">
    <location>
        <begin position="21"/>
        <end position="136"/>
    </location>
</feature>
<feature type="signal peptide" evidence="1">
    <location>
        <begin position="1"/>
        <end position="20"/>
    </location>
</feature>
<dbReference type="InParanoid" id="A0A1Y1XX96"/>
<name>A0A1Y1XX96_9FUNG</name>
<proteinExistence type="predicted"/>
<evidence type="ECO:0000313" key="3">
    <source>
        <dbReference type="Proteomes" id="UP000193498"/>
    </source>
</evidence>
<organism evidence="2 3">
    <name type="scientific">Basidiobolus meristosporus CBS 931.73</name>
    <dbReference type="NCBI Taxonomy" id="1314790"/>
    <lineage>
        <taxon>Eukaryota</taxon>
        <taxon>Fungi</taxon>
        <taxon>Fungi incertae sedis</taxon>
        <taxon>Zoopagomycota</taxon>
        <taxon>Entomophthoromycotina</taxon>
        <taxon>Basidiobolomycetes</taxon>
        <taxon>Basidiobolales</taxon>
        <taxon>Basidiobolaceae</taxon>
        <taxon>Basidiobolus</taxon>
    </lineage>
</organism>
<dbReference type="EMBL" id="MCFE01000400">
    <property type="protein sequence ID" value="ORX90086.1"/>
    <property type="molecule type" value="Genomic_DNA"/>
</dbReference>
<comment type="caution">
    <text evidence="2">The sequence shown here is derived from an EMBL/GenBank/DDBJ whole genome shotgun (WGS) entry which is preliminary data.</text>
</comment>
<reference evidence="2 3" key="1">
    <citation type="submission" date="2016-07" db="EMBL/GenBank/DDBJ databases">
        <title>Pervasive Adenine N6-methylation of Active Genes in Fungi.</title>
        <authorList>
            <consortium name="DOE Joint Genome Institute"/>
            <person name="Mondo S.J."/>
            <person name="Dannebaum R.O."/>
            <person name="Kuo R.C."/>
            <person name="Labutti K."/>
            <person name="Haridas S."/>
            <person name="Kuo A."/>
            <person name="Salamov A."/>
            <person name="Ahrendt S.R."/>
            <person name="Lipzen A."/>
            <person name="Sullivan W."/>
            <person name="Andreopoulos W.B."/>
            <person name="Clum A."/>
            <person name="Lindquist E."/>
            <person name="Daum C."/>
            <person name="Ramamoorthy G.K."/>
            <person name="Gryganskyi A."/>
            <person name="Culley D."/>
            <person name="Magnuson J.K."/>
            <person name="James T.Y."/>
            <person name="O'Malley M.A."/>
            <person name="Stajich J.E."/>
            <person name="Spatafora J.W."/>
            <person name="Visel A."/>
            <person name="Grigoriev I.V."/>
        </authorList>
    </citation>
    <scope>NUCLEOTIDE SEQUENCE [LARGE SCALE GENOMIC DNA]</scope>
    <source>
        <strain evidence="2 3">CBS 931.73</strain>
    </source>
</reference>
<gene>
    <name evidence="2" type="ORF">K493DRAFT_357262</name>
</gene>
<keyword evidence="3" id="KW-1185">Reference proteome</keyword>
<evidence type="ECO:0000256" key="1">
    <source>
        <dbReference type="SAM" id="SignalP"/>
    </source>
</evidence>
<dbReference type="Proteomes" id="UP000193498">
    <property type="component" value="Unassembled WGS sequence"/>
</dbReference>
<accession>A0A1Y1XX96</accession>
<sequence>MKFSILLSAVAALYITGADAACYCLSATGKGTFCGFQLTGDSCVTDHLYQCNGYRQPFSILLSAVAALYITGADAACYCLSATGKGTFCGFQLTGDSCVTDHLYQCNGYRQPVFQDLGKCANGCQGTYPSQSDHCK</sequence>
<dbReference type="AlphaFoldDB" id="A0A1Y1XX96"/>
<evidence type="ECO:0000313" key="2">
    <source>
        <dbReference type="EMBL" id="ORX90086.1"/>
    </source>
</evidence>